<protein>
    <submittedName>
        <fullName evidence="2">Uncharacterized protein</fullName>
    </submittedName>
</protein>
<keyword evidence="1" id="KW-1133">Transmembrane helix</keyword>
<sequence>MGTFLRIVGIVVMCLGVVLAVFTVIGVRGWMGFLAQSTPPGGPSFVPPFSDLVWAGGFGGVLGGFGLFVGGASLFCLGTIYNEVRSLRGR</sequence>
<dbReference type="AlphaFoldDB" id="A0A7V4TWC4"/>
<feature type="transmembrane region" description="Helical" evidence="1">
    <location>
        <begin position="53"/>
        <end position="81"/>
    </location>
</feature>
<comment type="caution">
    <text evidence="2">The sequence shown here is derived from an EMBL/GenBank/DDBJ whole genome shotgun (WGS) entry which is preliminary data.</text>
</comment>
<dbReference type="EMBL" id="DTIY01000013">
    <property type="protein sequence ID" value="HGY38513.1"/>
    <property type="molecule type" value="Genomic_DNA"/>
</dbReference>
<keyword evidence="1" id="KW-0812">Transmembrane</keyword>
<proteinExistence type="predicted"/>
<keyword evidence="1" id="KW-0472">Membrane</keyword>
<evidence type="ECO:0000313" key="2">
    <source>
        <dbReference type="EMBL" id="HGY38513.1"/>
    </source>
</evidence>
<evidence type="ECO:0000256" key="1">
    <source>
        <dbReference type="SAM" id="Phobius"/>
    </source>
</evidence>
<reference evidence="2" key="1">
    <citation type="journal article" date="2020" name="mSystems">
        <title>Genome- and Community-Level Interaction Insights into Carbon Utilization and Element Cycling Functions of Hydrothermarchaeota in Hydrothermal Sediment.</title>
        <authorList>
            <person name="Zhou Z."/>
            <person name="Liu Y."/>
            <person name="Xu W."/>
            <person name="Pan J."/>
            <person name="Luo Z.H."/>
            <person name="Li M."/>
        </authorList>
    </citation>
    <scope>NUCLEOTIDE SEQUENCE [LARGE SCALE GENOMIC DNA]</scope>
    <source>
        <strain evidence="2">SpSt-82</strain>
    </source>
</reference>
<gene>
    <name evidence="2" type="ORF">ENW11_01705</name>
</gene>
<name>A0A7V4TWC4_9BACT</name>
<feature type="transmembrane region" description="Helical" evidence="1">
    <location>
        <begin position="7"/>
        <end position="33"/>
    </location>
</feature>
<accession>A0A7V4TWC4</accession>
<organism evidence="2">
    <name type="scientific">Candidatus Caldatribacterium saccharofermentans</name>
    <dbReference type="NCBI Taxonomy" id="1454753"/>
    <lineage>
        <taxon>Bacteria</taxon>
        <taxon>Pseudomonadati</taxon>
        <taxon>Atribacterota</taxon>
        <taxon>Atribacteria</taxon>
        <taxon>Atribacterales</taxon>
        <taxon>Candidatus Caldatribacteriaceae</taxon>
        <taxon>Candidatus Caldatribacterium</taxon>
    </lineage>
</organism>